<gene>
    <name evidence="1" type="ORF">ACFQ2I_15055</name>
</gene>
<protein>
    <submittedName>
        <fullName evidence="1">Uncharacterized protein</fullName>
    </submittedName>
</protein>
<evidence type="ECO:0000313" key="2">
    <source>
        <dbReference type="Proteomes" id="UP001596989"/>
    </source>
</evidence>
<accession>A0ABW3HT44</accession>
<organism evidence="1 2">
    <name type="scientific">Paenibacillus chungangensis</name>
    <dbReference type="NCBI Taxonomy" id="696535"/>
    <lineage>
        <taxon>Bacteria</taxon>
        <taxon>Bacillati</taxon>
        <taxon>Bacillota</taxon>
        <taxon>Bacilli</taxon>
        <taxon>Bacillales</taxon>
        <taxon>Paenibacillaceae</taxon>
        <taxon>Paenibacillus</taxon>
    </lineage>
</organism>
<dbReference type="RefSeq" id="WP_377565998.1">
    <property type="nucleotide sequence ID" value="NZ_JBHTJZ010000024.1"/>
</dbReference>
<proteinExistence type="predicted"/>
<dbReference type="EMBL" id="JBHTJZ010000024">
    <property type="protein sequence ID" value="MFD0960707.1"/>
    <property type="molecule type" value="Genomic_DNA"/>
</dbReference>
<keyword evidence="2" id="KW-1185">Reference proteome</keyword>
<name>A0ABW3HT44_9BACL</name>
<sequence length="78" mass="9145">MAVAKIKFKLFYGKVTVTPCYGYMELDRDRHMIALYNWYGEEIELHGGHEIVRIRTLGQFDNDDRDHFYSLLESDGVG</sequence>
<dbReference type="Proteomes" id="UP001596989">
    <property type="component" value="Unassembled WGS sequence"/>
</dbReference>
<reference evidence="2" key="1">
    <citation type="journal article" date="2019" name="Int. J. Syst. Evol. Microbiol.">
        <title>The Global Catalogue of Microorganisms (GCM) 10K type strain sequencing project: providing services to taxonomists for standard genome sequencing and annotation.</title>
        <authorList>
            <consortium name="The Broad Institute Genomics Platform"/>
            <consortium name="The Broad Institute Genome Sequencing Center for Infectious Disease"/>
            <person name="Wu L."/>
            <person name="Ma J."/>
        </authorList>
    </citation>
    <scope>NUCLEOTIDE SEQUENCE [LARGE SCALE GENOMIC DNA]</scope>
    <source>
        <strain evidence="2">CCUG 59129</strain>
    </source>
</reference>
<comment type="caution">
    <text evidence="1">The sequence shown here is derived from an EMBL/GenBank/DDBJ whole genome shotgun (WGS) entry which is preliminary data.</text>
</comment>
<evidence type="ECO:0000313" key="1">
    <source>
        <dbReference type="EMBL" id="MFD0960707.1"/>
    </source>
</evidence>